<comment type="caution">
    <text evidence="3">The sequence shown here is derived from an EMBL/GenBank/DDBJ whole genome shotgun (WGS) entry which is preliminary data.</text>
</comment>
<feature type="compositionally biased region" description="Polar residues" evidence="1">
    <location>
        <begin position="100"/>
        <end position="111"/>
    </location>
</feature>
<sequence length="111" mass="12205">MKIAAVVMPVLLMFCITVAISAFVFHNHHNRKVFVGSVGLVACVAMYGSPLVVVSPNIAATPLGLLQIVLYYKYKKSGVTEEEPNKRDIAEQNDQEKSKQLQLVTNNNTSN</sequence>
<feature type="transmembrane region" description="Helical" evidence="2">
    <location>
        <begin position="33"/>
        <end position="52"/>
    </location>
</feature>
<protein>
    <submittedName>
        <fullName evidence="3">Uncharacterized protein</fullName>
    </submittedName>
</protein>
<keyword evidence="2" id="KW-0812">Transmembrane</keyword>
<feature type="compositionally biased region" description="Basic and acidic residues" evidence="1">
    <location>
        <begin position="83"/>
        <end position="99"/>
    </location>
</feature>
<reference evidence="3" key="1">
    <citation type="journal article" date="2022" name="Plant J.">
        <title>Strategies of tolerance reflected in two North American maple genomes.</title>
        <authorList>
            <person name="McEvoy S.L."/>
            <person name="Sezen U.U."/>
            <person name="Trouern-Trend A."/>
            <person name="McMahon S.M."/>
            <person name="Schaberg P.G."/>
            <person name="Yang J."/>
            <person name="Wegrzyn J.L."/>
            <person name="Swenson N.G."/>
        </authorList>
    </citation>
    <scope>NUCLEOTIDE SEQUENCE</scope>
    <source>
        <strain evidence="3">91603</strain>
    </source>
</reference>
<proteinExistence type="predicted"/>
<name>A0AAD5NIU8_ACENE</name>
<accession>A0AAD5NIU8</accession>
<dbReference type="AlphaFoldDB" id="A0AAD5NIU8"/>
<feature type="region of interest" description="Disordered" evidence="1">
    <location>
        <begin position="82"/>
        <end position="111"/>
    </location>
</feature>
<dbReference type="Proteomes" id="UP001064489">
    <property type="component" value="Chromosome 2"/>
</dbReference>
<gene>
    <name evidence="3" type="ORF">LWI28_024140</name>
</gene>
<keyword evidence="2" id="KW-0472">Membrane</keyword>
<feature type="transmembrane region" description="Helical" evidence="2">
    <location>
        <begin position="6"/>
        <end position="26"/>
    </location>
</feature>
<evidence type="ECO:0000256" key="1">
    <source>
        <dbReference type="SAM" id="MobiDB-lite"/>
    </source>
</evidence>
<keyword evidence="4" id="KW-1185">Reference proteome</keyword>
<organism evidence="3 4">
    <name type="scientific">Acer negundo</name>
    <name type="common">Box elder</name>
    <dbReference type="NCBI Taxonomy" id="4023"/>
    <lineage>
        <taxon>Eukaryota</taxon>
        <taxon>Viridiplantae</taxon>
        <taxon>Streptophyta</taxon>
        <taxon>Embryophyta</taxon>
        <taxon>Tracheophyta</taxon>
        <taxon>Spermatophyta</taxon>
        <taxon>Magnoliopsida</taxon>
        <taxon>eudicotyledons</taxon>
        <taxon>Gunneridae</taxon>
        <taxon>Pentapetalae</taxon>
        <taxon>rosids</taxon>
        <taxon>malvids</taxon>
        <taxon>Sapindales</taxon>
        <taxon>Sapindaceae</taxon>
        <taxon>Hippocastanoideae</taxon>
        <taxon>Acereae</taxon>
        <taxon>Acer</taxon>
    </lineage>
</organism>
<keyword evidence="2" id="KW-1133">Transmembrane helix</keyword>
<evidence type="ECO:0000313" key="4">
    <source>
        <dbReference type="Proteomes" id="UP001064489"/>
    </source>
</evidence>
<evidence type="ECO:0000256" key="2">
    <source>
        <dbReference type="SAM" id="Phobius"/>
    </source>
</evidence>
<evidence type="ECO:0000313" key="3">
    <source>
        <dbReference type="EMBL" id="KAI9162130.1"/>
    </source>
</evidence>
<dbReference type="EMBL" id="JAJSOW010000106">
    <property type="protein sequence ID" value="KAI9162130.1"/>
    <property type="molecule type" value="Genomic_DNA"/>
</dbReference>
<reference evidence="3" key="2">
    <citation type="submission" date="2023-02" db="EMBL/GenBank/DDBJ databases">
        <authorList>
            <person name="Swenson N.G."/>
            <person name="Wegrzyn J.L."/>
            <person name="Mcevoy S.L."/>
        </authorList>
    </citation>
    <scope>NUCLEOTIDE SEQUENCE</scope>
    <source>
        <strain evidence="3">91603</strain>
        <tissue evidence="3">Leaf</tissue>
    </source>
</reference>